<reference evidence="2" key="1">
    <citation type="submission" date="2014-11" db="EMBL/GenBank/DDBJ databases">
        <authorList>
            <person name="Amaro Gonzalez C."/>
        </authorList>
    </citation>
    <scope>NUCLEOTIDE SEQUENCE</scope>
</reference>
<protein>
    <submittedName>
        <fullName evidence="2">Uncharacterized protein</fullName>
    </submittedName>
</protein>
<accession>A0A0E9VZC2</accession>
<reference evidence="2" key="2">
    <citation type="journal article" date="2015" name="Fish Shellfish Immunol.">
        <title>Early steps in the European eel (Anguilla anguilla)-Vibrio vulnificus interaction in the gills: Role of the RtxA13 toxin.</title>
        <authorList>
            <person name="Callol A."/>
            <person name="Pajuelo D."/>
            <person name="Ebbesson L."/>
            <person name="Teles M."/>
            <person name="MacKenzie S."/>
            <person name="Amaro C."/>
        </authorList>
    </citation>
    <scope>NUCLEOTIDE SEQUENCE</scope>
</reference>
<name>A0A0E9VZC2_ANGAN</name>
<feature type="region of interest" description="Disordered" evidence="1">
    <location>
        <begin position="1"/>
        <end position="58"/>
    </location>
</feature>
<organism evidence="2">
    <name type="scientific">Anguilla anguilla</name>
    <name type="common">European freshwater eel</name>
    <name type="synonym">Muraena anguilla</name>
    <dbReference type="NCBI Taxonomy" id="7936"/>
    <lineage>
        <taxon>Eukaryota</taxon>
        <taxon>Metazoa</taxon>
        <taxon>Chordata</taxon>
        <taxon>Craniata</taxon>
        <taxon>Vertebrata</taxon>
        <taxon>Euteleostomi</taxon>
        <taxon>Actinopterygii</taxon>
        <taxon>Neopterygii</taxon>
        <taxon>Teleostei</taxon>
        <taxon>Anguilliformes</taxon>
        <taxon>Anguillidae</taxon>
        <taxon>Anguilla</taxon>
    </lineage>
</organism>
<sequence length="58" mass="6584">MIGHQSTQRKPMLMWREHAISTQRGSNRPGLAPRTSFSSGDSANHCTPTQSHYLRVNY</sequence>
<dbReference type="EMBL" id="GBXM01025171">
    <property type="protein sequence ID" value="JAH83406.1"/>
    <property type="molecule type" value="Transcribed_RNA"/>
</dbReference>
<feature type="compositionally biased region" description="Polar residues" evidence="1">
    <location>
        <begin position="35"/>
        <end position="52"/>
    </location>
</feature>
<evidence type="ECO:0000256" key="1">
    <source>
        <dbReference type="SAM" id="MobiDB-lite"/>
    </source>
</evidence>
<evidence type="ECO:0000313" key="2">
    <source>
        <dbReference type="EMBL" id="JAH83406.1"/>
    </source>
</evidence>
<dbReference type="AlphaFoldDB" id="A0A0E9VZC2"/>
<proteinExistence type="predicted"/>